<proteinExistence type="predicted"/>
<organism evidence="2 3">
    <name type="scientific">Acidianus hospitalis</name>
    <dbReference type="NCBI Taxonomy" id="563177"/>
    <lineage>
        <taxon>Archaea</taxon>
        <taxon>Thermoproteota</taxon>
        <taxon>Thermoprotei</taxon>
        <taxon>Sulfolobales</taxon>
        <taxon>Sulfolobaceae</taxon>
        <taxon>Acidianus</taxon>
    </lineage>
</organism>
<keyword evidence="1" id="KW-1133">Transmembrane helix</keyword>
<dbReference type="Proteomes" id="UP000245638">
    <property type="component" value="Unassembled WGS sequence"/>
</dbReference>
<accession>A0A2T9X9L4</accession>
<evidence type="ECO:0000313" key="2">
    <source>
        <dbReference type="EMBL" id="PVU76770.1"/>
    </source>
</evidence>
<feature type="transmembrane region" description="Helical" evidence="1">
    <location>
        <begin position="591"/>
        <end position="612"/>
    </location>
</feature>
<evidence type="ECO:0000256" key="1">
    <source>
        <dbReference type="SAM" id="Phobius"/>
    </source>
</evidence>
<comment type="caution">
    <text evidence="2">The sequence shown here is derived from an EMBL/GenBank/DDBJ whole genome shotgun (WGS) entry which is preliminary data.</text>
</comment>
<gene>
    <name evidence="2" type="ORF">DDW13_02210</name>
</gene>
<keyword evidence="1" id="KW-0472">Membrane</keyword>
<protein>
    <submittedName>
        <fullName evidence="2">Uncharacterized protein</fullName>
    </submittedName>
</protein>
<dbReference type="AlphaFoldDB" id="A0A2T9X9L4"/>
<reference evidence="2 3" key="1">
    <citation type="journal article" date="2015" name="Appl. Environ. Microbiol.">
        <title>Nanoarchaeota, Their Sulfolobales Host, and Nanoarchaeota Virus Distribution across Yellowstone National Park Hot Springs.</title>
        <authorList>
            <person name="Munson-McGee J.H."/>
            <person name="Field E.K."/>
            <person name="Bateson M."/>
            <person name="Rooney C."/>
            <person name="Stepanauskas R."/>
            <person name="Young M.J."/>
        </authorList>
    </citation>
    <scope>NUCLEOTIDE SEQUENCE [LARGE SCALE GENOMIC DNA]</scope>
    <source>
        <strain evidence="2">SCGC AC-742_N10</strain>
    </source>
</reference>
<evidence type="ECO:0000313" key="3">
    <source>
        <dbReference type="Proteomes" id="UP000245638"/>
    </source>
</evidence>
<dbReference type="EMBL" id="QEFD01000068">
    <property type="protein sequence ID" value="PVU76770.1"/>
    <property type="molecule type" value="Genomic_DNA"/>
</dbReference>
<keyword evidence="1" id="KW-0812">Transmembrane</keyword>
<sequence length="615" mass="68027">MSIPKLVVLGGFLLLLTLSVIPSLSLGSSPLPIAIKKASFQGNIADPYGFIEYKGNLLELFFNFSLTAYNLTSLTNITNYLSNATFRIYTTYDGKVFYLTNETNITSISTALYENEVLAVWSNKSSVEYSLFNGTAWSSPRTLITGNILSVKTNGSEILVLCKIFDEYHLLVFRNFSLVDNISLPVTVNYIVTFNSKIIIVSNVSISFSPSLHYSIGYSIGEVYGLYINGSKIFKLKGLGLPVYGNYSEFVLVNFDKYNETIVSIYNICGKQLYNLILNEPLLGVFVQNNIVSISHVSTQGTTICMYYLINGKAIEYNKIELPPLFKVYSYSESNLAGYINSTLILENITITSNISKSGICLNITFTPSLMKVYTPSLPCEPEVQIEETEYPGMTVLLINYTEPNYYSHYVSCVEILINGKIVCKISSPSATIPFYIYQNGTYNITVLAVNFLGSEKTCKITTIQVKPNVTVIHKPEIKTTTESYPGYTLLNISYDARNIQDLICVQLFINGSLVKKFTSPSGYYIYNVTSNGTYLITVKAISEQGSSINSTLESVKVMPLITTSTTTTTSSTMTKTSTSTTSTAPPTSNLTIYLGIIGLIIVIALVSLIILRKR</sequence>
<name>A0A2T9X9L4_9CREN</name>